<accession>A0ABS0SKU9</accession>
<dbReference type="InterPro" id="IPR009241">
    <property type="entry name" value="HigB-like"/>
</dbReference>
<gene>
    <name evidence="1" type="ORF">I7X30_02625</name>
</gene>
<proteinExistence type="predicted"/>
<comment type="caution">
    <text evidence="1">The sequence shown here is derived from an EMBL/GenBank/DDBJ whole genome shotgun (WGS) entry which is preliminary data.</text>
</comment>
<evidence type="ECO:0000313" key="1">
    <source>
        <dbReference type="EMBL" id="MBI1645961.1"/>
    </source>
</evidence>
<evidence type="ECO:0000313" key="2">
    <source>
        <dbReference type="Proteomes" id="UP000641139"/>
    </source>
</evidence>
<dbReference type="Pfam" id="PF05973">
    <property type="entry name" value="Gp49"/>
    <property type="match status" value="1"/>
</dbReference>
<organism evidence="1 2">
    <name type="scientific">Capnocytophaga periodontitidis</name>
    <dbReference type="NCBI Taxonomy" id="2795027"/>
    <lineage>
        <taxon>Bacteria</taxon>
        <taxon>Pseudomonadati</taxon>
        <taxon>Bacteroidota</taxon>
        <taxon>Flavobacteriia</taxon>
        <taxon>Flavobacteriales</taxon>
        <taxon>Flavobacteriaceae</taxon>
        <taxon>Capnocytophaga</taxon>
    </lineage>
</organism>
<protein>
    <submittedName>
        <fullName evidence="1">Type II toxin-antitoxin system RelE/ParE family toxin</fullName>
    </submittedName>
</protein>
<name>A0ABS0SKU9_9FLAO</name>
<dbReference type="RefSeq" id="WP_198465901.1">
    <property type="nucleotide sequence ID" value="NZ_JAEFDC010000001.1"/>
</dbReference>
<dbReference type="Proteomes" id="UP000641139">
    <property type="component" value="Unassembled WGS sequence"/>
</dbReference>
<keyword evidence="2" id="KW-1185">Reference proteome</keyword>
<sequence>MQYFKTIFLDEVEDFLDSLDFKSQKKVVYNVRMAEQTNDPELFKKLNNDIWEFRTKYLGKQIRLLAFWDKTNDTETLVLATSGFIKKTQKTPKNEIDRAERIRKQYFEEKEQEQKNLKNK</sequence>
<dbReference type="EMBL" id="JAEFDC010000001">
    <property type="protein sequence ID" value="MBI1645961.1"/>
    <property type="molecule type" value="Genomic_DNA"/>
</dbReference>
<reference evidence="1 2" key="1">
    <citation type="journal article" date="2021" name="Int. J. Syst. Evol. Microbiol.">
        <title>Capnocytophaga periodontitidis sp. nov., isolated from subgingival plaque of periodontitis patient.</title>
        <authorList>
            <person name="Zhang Y."/>
            <person name="Qiao D."/>
            <person name="Shi W."/>
            <person name="Wu D."/>
            <person name="Cai M."/>
        </authorList>
    </citation>
    <scope>NUCLEOTIDE SEQUENCE [LARGE SCALE GENOMIC DNA]</scope>
    <source>
        <strain evidence="1 2">051621</strain>
    </source>
</reference>